<dbReference type="Proteomes" id="UP000823613">
    <property type="component" value="Unassembled WGS sequence"/>
</dbReference>
<evidence type="ECO:0000313" key="5">
    <source>
        <dbReference type="EMBL" id="MBO8427563.1"/>
    </source>
</evidence>
<reference evidence="5" key="2">
    <citation type="journal article" date="2021" name="PeerJ">
        <title>Extensive microbial diversity within the chicken gut microbiome revealed by metagenomics and culture.</title>
        <authorList>
            <person name="Gilroy R."/>
            <person name="Ravi A."/>
            <person name="Getino M."/>
            <person name="Pursley I."/>
            <person name="Horton D.L."/>
            <person name="Alikhan N.F."/>
            <person name="Baker D."/>
            <person name="Gharbi K."/>
            <person name="Hall N."/>
            <person name="Watson M."/>
            <person name="Adriaenssens E.M."/>
            <person name="Foster-Nyarko E."/>
            <person name="Jarju S."/>
            <person name="Secka A."/>
            <person name="Antonio M."/>
            <person name="Oren A."/>
            <person name="Chaudhuri R.R."/>
            <person name="La Ragione R."/>
            <person name="Hildebrand F."/>
            <person name="Pallen M.J."/>
        </authorList>
    </citation>
    <scope>NUCLEOTIDE SEQUENCE</scope>
    <source>
        <strain evidence="5">11159</strain>
    </source>
</reference>
<evidence type="ECO:0000313" key="6">
    <source>
        <dbReference type="Proteomes" id="UP000823613"/>
    </source>
</evidence>
<keyword evidence="3 5" id="KW-0067">ATP-binding</keyword>
<sequence length="239" mass="27215">MGEVIKIQNLYKSYGDKEVIKGISLTTYSGEVFGFLGKNGVGKSTTIDCMVGIKSFNKGEIFINGYSITKKPIEAKKTFGYVNSEPLCYETMTGREYLAFIASIYKIPNKDFKFYLNKYSLMFDIANDLDRLIKEYSHGMKQKISLIASVIFNPKLLILDEPTVGLDVMVANTLNNLILDLKRNNKGVFVTSHNIDFVKKVCDRVSIINNGRIVYLLDLDKRNDYRQNLENIFLSVYSK</sequence>
<dbReference type="InterPro" id="IPR017871">
    <property type="entry name" value="ABC_transporter-like_CS"/>
</dbReference>
<dbReference type="PANTHER" id="PTHR42939:SF1">
    <property type="entry name" value="ABC TRANSPORTER ATP-BINDING PROTEIN ALBC-RELATED"/>
    <property type="match status" value="1"/>
</dbReference>
<accession>A0A9D9DHF5</accession>
<dbReference type="InterPro" id="IPR003439">
    <property type="entry name" value="ABC_transporter-like_ATP-bd"/>
</dbReference>
<dbReference type="SUPFAM" id="SSF52540">
    <property type="entry name" value="P-loop containing nucleoside triphosphate hydrolases"/>
    <property type="match status" value="1"/>
</dbReference>
<dbReference type="CDD" id="cd03230">
    <property type="entry name" value="ABC_DR_subfamily_A"/>
    <property type="match status" value="1"/>
</dbReference>
<dbReference type="PANTHER" id="PTHR42939">
    <property type="entry name" value="ABC TRANSPORTER ATP-BINDING PROTEIN ALBC-RELATED"/>
    <property type="match status" value="1"/>
</dbReference>
<comment type="caution">
    <text evidence="5">The sequence shown here is derived from an EMBL/GenBank/DDBJ whole genome shotgun (WGS) entry which is preliminary data.</text>
</comment>
<evidence type="ECO:0000256" key="2">
    <source>
        <dbReference type="ARBA" id="ARBA00022741"/>
    </source>
</evidence>
<dbReference type="SMART" id="SM00382">
    <property type="entry name" value="AAA"/>
    <property type="match status" value="1"/>
</dbReference>
<dbReference type="InterPro" id="IPR051782">
    <property type="entry name" value="ABC_Transporter_VariousFunc"/>
</dbReference>
<dbReference type="Pfam" id="PF00005">
    <property type="entry name" value="ABC_tran"/>
    <property type="match status" value="1"/>
</dbReference>
<dbReference type="PROSITE" id="PS50893">
    <property type="entry name" value="ABC_TRANSPORTER_2"/>
    <property type="match status" value="1"/>
</dbReference>
<dbReference type="AlphaFoldDB" id="A0A9D9DHF5"/>
<gene>
    <name evidence="5" type="ORF">IAC58_03310</name>
</gene>
<name>A0A9D9DHF5_9BACL</name>
<keyword evidence="2" id="KW-0547">Nucleotide-binding</keyword>
<dbReference type="InterPro" id="IPR027417">
    <property type="entry name" value="P-loop_NTPase"/>
</dbReference>
<reference evidence="5" key="1">
    <citation type="submission" date="2020-10" db="EMBL/GenBank/DDBJ databases">
        <authorList>
            <person name="Gilroy R."/>
        </authorList>
    </citation>
    <scope>NUCLEOTIDE SEQUENCE</scope>
    <source>
        <strain evidence="5">11159</strain>
    </source>
</reference>
<dbReference type="Gene3D" id="3.40.50.300">
    <property type="entry name" value="P-loop containing nucleotide triphosphate hydrolases"/>
    <property type="match status" value="1"/>
</dbReference>
<dbReference type="GO" id="GO:0016887">
    <property type="term" value="F:ATP hydrolysis activity"/>
    <property type="evidence" value="ECO:0007669"/>
    <property type="project" value="InterPro"/>
</dbReference>
<organism evidence="5 6">
    <name type="scientific">Candidatus Onthovivens merdipullorum</name>
    <dbReference type="NCBI Taxonomy" id="2840889"/>
    <lineage>
        <taxon>Bacteria</taxon>
        <taxon>Bacillati</taxon>
        <taxon>Bacillota</taxon>
        <taxon>Bacilli</taxon>
        <taxon>Bacillales</taxon>
        <taxon>Candidatus Onthovivens</taxon>
    </lineage>
</organism>
<evidence type="ECO:0000256" key="1">
    <source>
        <dbReference type="ARBA" id="ARBA00022448"/>
    </source>
</evidence>
<dbReference type="InterPro" id="IPR003593">
    <property type="entry name" value="AAA+_ATPase"/>
</dbReference>
<dbReference type="EMBL" id="JADIMY010000068">
    <property type="protein sequence ID" value="MBO8427563.1"/>
    <property type="molecule type" value="Genomic_DNA"/>
</dbReference>
<protein>
    <submittedName>
        <fullName evidence="5">ABC transporter ATP-binding protein</fullName>
    </submittedName>
</protein>
<keyword evidence="1" id="KW-0813">Transport</keyword>
<dbReference type="PROSITE" id="PS00211">
    <property type="entry name" value="ABC_TRANSPORTER_1"/>
    <property type="match status" value="1"/>
</dbReference>
<proteinExistence type="predicted"/>
<feature type="domain" description="ABC transporter" evidence="4">
    <location>
        <begin position="5"/>
        <end position="235"/>
    </location>
</feature>
<evidence type="ECO:0000256" key="3">
    <source>
        <dbReference type="ARBA" id="ARBA00022840"/>
    </source>
</evidence>
<evidence type="ECO:0000259" key="4">
    <source>
        <dbReference type="PROSITE" id="PS50893"/>
    </source>
</evidence>
<dbReference type="GO" id="GO:0005524">
    <property type="term" value="F:ATP binding"/>
    <property type="evidence" value="ECO:0007669"/>
    <property type="project" value="UniProtKB-KW"/>
</dbReference>